<accession>A0A445AZZ2</accession>
<comment type="caution">
    <text evidence="2">The sequence shown here is derived from an EMBL/GenBank/DDBJ whole genome shotgun (WGS) entry which is preliminary data.</text>
</comment>
<feature type="transmembrane region" description="Helical" evidence="1">
    <location>
        <begin position="177"/>
        <end position="198"/>
    </location>
</feature>
<keyword evidence="1" id="KW-0472">Membrane</keyword>
<gene>
    <name evidence="2" type="ORF">Ahy_B01g056968</name>
</gene>
<keyword evidence="1" id="KW-1133">Transmembrane helix</keyword>
<keyword evidence="1" id="KW-0812">Transmembrane</keyword>
<organism evidence="2 3">
    <name type="scientific">Arachis hypogaea</name>
    <name type="common">Peanut</name>
    <dbReference type="NCBI Taxonomy" id="3818"/>
    <lineage>
        <taxon>Eukaryota</taxon>
        <taxon>Viridiplantae</taxon>
        <taxon>Streptophyta</taxon>
        <taxon>Embryophyta</taxon>
        <taxon>Tracheophyta</taxon>
        <taxon>Spermatophyta</taxon>
        <taxon>Magnoliopsida</taxon>
        <taxon>eudicotyledons</taxon>
        <taxon>Gunneridae</taxon>
        <taxon>Pentapetalae</taxon>
        <taxon>rosids</taxon>
        <taxon>fabids</taxon>
        <taxon>Fabales</taxon>
        <taxon>Fabaceae</taxon>
        <taxon>Papilionoideae</taxon>
        <taxon>50 kb inversion clade</taxon>
        <taxon>dalbergioids sensu lato</taxon>
        <taxon>Dalbergieae</taxon>
        <taxon>Pterocarpus clade</taxon>
        <taxon>Arachis</taxon>
    </lineage>
</organism>
<sequence length="254" mass="28389">MNAGTSRSGVHWHWHGKHACMHGGTNFASHDMVSISWFIIHYLACNERDTTLLLPSYVMKLADKIAASGYYVVVRGFFYGEPYDPQNTNRPLGEWLKDHGTDVWCGPGIGFASDHASASVDCVVARKNASVDSIGYSKVDILCSESEKQRIILMDQESQEATWNQSRPKSGKTNRNYYPTWFYIRTPLLIIVFSYSFIVEHCANPPSSLAMALPSRPRLSSVLSLRTPLLSLLPPTPLLPVLLPTLCCLCFCSR</sequence>
<keyword evidence="3" id="KW-1185">Reference proteome</keyword>
<reference evidence="2 3" key="1">
    <citation type="submission" date="2019-01" db="EMBL/GenBank/DDBJ databases">
        <title>Sequencing of cultivated peanut Arachis hypogaea provides insights into genome evolution and oil improvement.</title>
        <authorList>
            <person name="Chen X."/>
        </authorList>
    </citation>
    <scope>NUCLEOTIDE SEQUENCE [LARGE SCALE GENOMIC DNA]</scope>
    <source>
        <strain evidence="3">cv. Fuhuasheng</strain>
        <tissue evidence="2">Leaves</tissue>
    </source>
</reference>
<dbReference type="Proteomes" id="UP000289738">
    <property type="component" value="Chromosome B01"/>
</dbReference>
<dbReference type="PANTHER" id="PTHR17630:SF97">
    <property type="entry name" value="ENDO-1,31,4-BETA-D-GLUCANASE-LIKE"/>
    <property type="match status" value="1"/>
</dbReference>
<dbReference type="EMBL" id="SDMP01000011">
    <property type="protein sequence ID" value="RYR31988.1"/>
    <property type="molecule type" value="Genomic_DNA"/>
</dbReference>
<dbReference type="AlphaFoldDB" id="A0A445AZZ2"/>
<name>A0A445AZZ2_ARAHY</name>
<evidence type="ECO:0000256" key="1">
    <source>
        <dbReference type="SAM" id="Phobius"/>
    </source>
</evidence>
<proteinExistence type="predicted"/>
<evidence type="ECO:0000313" key="3">
    <source>
        <dbReference type="Proteomes" id="UP000289738"/>
    </source>
</evidence>
<feature type="transmembrane region" description="Helical" evidence="1">
    <location>
        <begin position="232"/>
        <end position="252"/>
    </location>
</feature>
<evidence type="ECO:0000313" key="2">
    <source>
        <dbReference type="EMBL" id="RYR31988.1"/>
    </source>
</evidence>
<protein>
    <submittedName>
        <fullName evidence="2">Uncharacterized protein</fullName>
    </submittedName>
</protein>
<dbReference type="PANTHER" id="PTHR17630">
    <property type="entry name" value="DIENELACTONE HYDROLASE"/>
    <property type="match status" value="1"/>
</dbReference>